<gene>
    <name evidence="2" type="ORF">F5878DRAFT_613306</name>
</gene>
<sequence>MHFKSLALIVTAISFIGRAHTATVQLRDGEITTKENILEWIATTSANLTFIGDPITKRDTENTMVVYCNTKTVNVCGGSCTVYNGGAKCLNAPGTNCLSATNNVGFCDRGGCGGSCNQFSTCGTRMDDNFCYTPGTNSINVGFG</sequence>
<dbReference type="EMBL" id="MU806081">
    <property type="protein sequence ID" value="KAJ3840378.1"/>
    <property type="molecule type" value="Genomic_DNA"/>
</dbReference>
<proteinExistence type="predicted"/>
<keyword evidence="3" id="KW-1185">Reference proteome</keyword>
<comment type="caution">
    <text evidence="2">The sequence shown here is derived from an EMBL/GenBank/DDBJ whole genome shotgun (WGS) entry which is preliminary data.</text>
</comment>
<dbReference type="AlphaFoldDB" id="A0AA38PCH7"/>
<evidence type="ECO:0000313" key="3">
    <source>
        <dbReference type="Proteomes" id="UP001163846"/>
    </source>
</evidence>
<evidence type="ECO:0000313" key="2">
    <source>
        <dbReference type="EMBL" id="KAJ3840378.1"/>
    </source>
</evidence>
<feature type="signal peptide" evidence="1">
    <location>
        <begin position="1"/>
        <end position="21"/>
    </location>
</feature>
<name>A0AA38PCH7_9AGAR</name>
<reference evidence="2" key="1">
    <citation type="submission" date="2022-08" db="EMBL/GenBank/DDBJ databases">
        <authorList>
            <consortium name="DOE Joint Genome Institute"/>
            <person name="Min B."/>
            <person name="Riley R."/>
            <person name="Sierra-Patev S."/>
            <person name="Naranjo-Ortiz M."/>
            <person name="Looney B."/>
            <person name="Konkel Z."/>
            <person name="Slot J.C."/>
            <person name="Sakamoto Y."/>
            <person name="Steenwyk J.L."/>
            <person name="Rokas A."/>
            <person name="Carro J."/>
            <person name="Camarero S."/>
            <person name="Ferreira P."/>
            <person name="Molpeceres G."/>
            <person name="Ruiz-Duenas F.J."/>
            <person name="Serrano A."/>
            <person name="Henrissat B."/>
            <person name="Drula E."/>
            <person name="Hughes K.W."/>
            <person name="Mata J.L."/>
            <person name="Ishikawa N.K."/>
            <person name="Vargas-Isla R."/>
            <person name="Ushijima S."/>
            <person name="Smith C.A."/>
            <person name="Ahrendt S."/>
            <person name="Andreopoulos W."/>
            <person name="He G."/>
            <person name="Labutti K."/>
            <person name="Lipzen A."/>
            <person name="Ng V."/>
            <person name="Sandor L."/>
            <person name="Barry K."/>
            <person name="Martinez A.T."/>
            <person name="Xiao Y."/>
            <person name="Gibbons J.G."/>
            <person name="Terashima K."/>
            <person name="Hibbett D.S."/>
            <person name="Grigoriev I.V."/>
        </authorList>
    </citation>
    <scope>NUCLEOTIDE SEQUENCE</scope>
    <source>
        <strain evidence="2">TFB9207</strain>
    </source>
</reference>
<dbReference type="Proteomes" id="UP001163846">
    <property type="component" value="Unassembled WGS sequence"/>
</dbReference>
<protein>
    <submittedName>
        <fullName evidence="2">Uncharacterized protein</fullName>
    </submittedName>
</protein>
<feature type="chain" id="PRO_5041374896" evidence="1">
    <location>
        <begin position="22"/>
        <end position="144"/>
    </location>
</feature>
<keyword evidence="1" id="KW-0732">Signal</keyword>
<accession>A0AA38PCH7</accession>
<organism evidence="2 3">
    <name type="scientific">Lentinula raphanica</name>
    <dbReference type="NCBI Taxonomy" id="153919"/>
    <lineage>
        <taxon>Eukaryota</taxon>
        <taxon>Fungi</taxon>
        <taxon>Dikarya</taxon>
        <taxon>Basidiomycota</taxon>
        <taxon>Agaricomycotina</taxon>
        <taxon>Agaricomycetes</taxon>
        <taxon>Agaricomycetidae</taxon>
        <taxon>Agaricales</taxon>
        <taxon>Marasmiineae</taxon>
        <taxon>Omphalotaceae</taxon>
        <taxon>Lentinula</taxon>
    </lineage>
</organism>
<evidence type="ECO:0000256" key="1">
    <source>
        <dbReference type="SAM" id="SignalP"/>
    </source>
</evidence>